<evidence type="ECO:0000256" key="3">
    <source>
        <dbReference type="ARBA" id="ARBA00012756"/>
    </source>
</evidence>
<evidence type="ECO:0000259" key="8">
    <source>
        <dbReference type="Pfam" id="PF02449"/>
    </source>
</evidence>
<dbReference type="Gene3D" id="3.20.20.80">
    <property type="entry name" value="Glycosidases"/>
    <property type="match status" value="1"/>
</dbReference>
<dbReference type="GO" id="GO:0005975">
    <property type="term" value="P:carbohydrate metabolic process"/>
    <property type="evidence" value="ECO:0007669"/>
    <property type="project" value="InterPro"/>
</dbReference>
<dbReference type="OrthoDB" id="9800974at2"/>
<dbReference type="PANTHER" id="PTHR36447">
    <property type="entry name" value="BETA-GALACTOSIDASE GANA"/>
    <property type="match status" value="1"/>
</dbReference>
<dbReference type="InterPro" id="IPR029062">
    <property type="entry name" value="Class_I_gatase-like"/>
</dbReference>
<dbReference type="Pfam" id="PF02449">
    <property type="entry name" value="Glyco_hydro_42"/>
    <property type="match status" value="1"/>
</dbReference>
<keyword evidence="11" id="KW-1185">Reference proteome</keyword>
<dbReference type="CDD" id="cd03143">
    <property type="entry name" value="A4_beta-galactosidase_middle_domain"/>
    <property type="match status" value="1"/>
</dbReference>
<keyword evidence="6" id="KW-0862">Zinc</keyword>
<keyword evidence="4" id="KW-0479">Metal-binding</keyword>
<dbReference type="InterPro" id="IPR013529">
    <property type="entry name" value="Glyco_hydro_42_N"/>
</dbReference>
<dbReference type="STRING" id="36842.SAMN02194393_05056"/>
<dbReference type="SUPFAM" id="SSF51445">
    <property type="entry name" value="(Trans)glycosidases"/>
    <property type="match status" value="1"/>
</dbReference>
<dbReference type="RefSeq" id="WP_079495651.1">
    <property type="nucleotide sequence ID" value="NZ_FUZT01000020.1"/>
</dbReference>
<proteinExistence type="inferred from homology"/>
<dbReference type="SUPFAM" id="SSF52317">
    <property type="entry name" value="Class I glutamine amidotransferase-like"/>
    <property type="match status" value="1"/>
</dbReference>
<evidence type="ECO:0000256" key="6">
    <source>
        <dbReference type="ARBA" id="ARBA00022833"/>
    </source>
</evidence>
<feature type="domain" description="Glycoside hydrolase family 42 N-terminal" evidence="8">
    <location>
        <begin position="13"/>
        <end position="407"/>
    </location>
</feature>
<evidence type="ECO:0000256" key="4">
    <source>
        <dbReference type="ARBA" id="ARBA00022723"/>
    </source>
</evidence>
<dbReference type="Gene3D" id="3.40.50.880">
    <property type="match status" value="1"/>
</dbReference>
<name>A0A1T5MNC9_9FIRM</name>
<dbReference type="GO" id="GO:0004565">
    <property type="term" value="F:beta-galactosidase activity"/>
    <property type="evidence" value="ECO:0007669"/>
    <property type="project" value="UniProtKB-EC"/>
</dbReference>
<dbReference type="InterPro" id="IPR003476">
    <property type="entry name" value="Glyco_hydro_42"/>
</dbReference>
<comment type="catalytic activity">
    <reaction evidence="1">
        <text>Hydrolysis of terminal non-reducing beta-D-galactose residues in beta-D-galactosides.</text>
        <dbReference type="EC" id="3.2.1.23"/>
    </reaction>
</comment>
<dbReference type="InterPro" id="IPR017853">
    <property type="entry name" value="GH"/>
</dbReference>
<evidence type="ECO:0000256" key="1">
    <source>
        <dbReference type="ARBA" id="ARBA00001412"/>
    </source>
</evidence>
<dbReference type="EC" id="3.2.1.23" evidence="3"/>
<keyword evidence="7" id="KW-0326">Glycosidase</keyword>
<dbReference type="PANTHER" id="PTHR36447:SF2">
    <property type="entry name" value="BETA-GALACTOSIDASE YESZ"/>
    <property type="match status" value="1"/>
</dbReference>
<evidence type="ECO:0000256" key="2">
    <source>
        <dbReference type="ARBA" id="ARBA00005940"/>
    </source>
</evidence>
<sequence>MRQQDRIIYAAGYYPLMQEKQDWKKDLRLMKESGIQLIRTAELFNTWDRIEPEKGKFKFEFLDEFFDLCQEYGMKILLGTGTAAPPYWIHKEYPDSNILNNHGEQYPNNVSYTWACIDHKGYLEESERYINTLVNRYKDHPALYAYQIHNEIGFPFMPLKDGDIDIYCYCEHTQKKYRKWLKEKYQSLDALNYAYRWGATNTCHTTWDEIEPPRTKPTSWSSVTRWLDWRLFSMENYVDFVSWQNKLIKKIDSKHPTSTNIFFLKSQDPLGVLTALDQFEMAKVVDHIGYDLYPGSGNKLESKPEFASMFLDMSTSTAKPLEKDYWLLETESGPINGWVMGPSRNVKGFDLVRNVFEAIAHDAKLTLYQGWRQWDFQPLHWGGIVDLDGNPTERTKAAEKIGSILNKYGEEIFDAKNPVGEVAILISKENAIVLNGMGQEKYLLEAMRGAYRVFWEKGYMVDFITPDQFKSGYANKYKAVYMPLMAVIDEDLSKDLEKYVQQGGILIGTPRCGMLGKNGWYNHQIPCFNLSHVFGLKVEGVYANTKPNVTFNSKNYSGIWHRETLSINSDTAKVLARFNDDTPAVTLNSYGKGYGLYFGTHGDAAYLKEQSYLLWDVIDNVLLDHGVEPKLQLEYTNRKYKEVDGHYLEGDKRGYIFITNYVTENHPNFFIDGKKNVRISLKENRKFTKAVDLINGDIYPINCEDGKLKCNVTINKNEVLLLKIT</sequence>
<evidence type="ECO:0000256" key="5">
    <source>
        <dbReference type="ARBA" id="ARBA00022801"/>
    </source>
</evidence>
<organism evidence="10 11">
    <name type="scientific">Maledivibacter halophilus</name>
    <dbReference type="NCBI Taxonomy" id="36842"/>
    <lineage>
        <taxon>Bacteria</taxon>
        <taxon>Bacillati</taxon>
        <taxon>Bacillota</taxon>
        <taxon>Clostridia</taxon>
        <taxon>Peptostreptococcales</taxon>
        <taxon>Caminicellaceae</taxon>
        <taxon>Maledivibacter</taxon>
    </lineage>
</organism>
<keyword evidence="5" id="KW-0378">Hydrolase</keyword>
<evidence type="ECO:0000313" key="11">
    <source>
        <dbReference type="Proteomes" id="UP000190285"/>
    </source>
</evidence>
<evidence type="ECO:0000256" key="7">
    <source>
        <dbReference type="ARBA" id="ARBA00023295"/>
    </source>
</evidence>
<dbReference type="GO" id="GO:0046872">
    <property type="term" value="F:metal ion binding"/>
    <property type="evidence" value="ECO:0007669"/>
    <property type="project" value="UniProtKB-KW"/>
</dbReference>
<feature type="domain" description="Beta-galactosidase trimerisation" evidence="9">
    <location>
        <begin position="421"/>
        <end position="618"/>
    </location>
</feature>
<evidence type="ECO:0000313" key="10">
    <source>
        <dbReference type="EMBL" id="SKC89692.1"/>
    </source>
</evidence>
<evidence type="ECO:0000259" key="9">
    <source>
        <dbReference type="Pfam" id="PF08532"/>
    </source>
</evidence>
<protein>
    <recommendedName>
        <fullName evidence="3">beta-galactosidase</fullName>
        <ecNumber evidence="3">3.2.1.23</ecNumber>
    </recommendedName>
</protein>
<dbReference type="GO" id="GO:0009341">
    <property type="term" value="C:beta-galactosidase complex"/>
    <property type="evidence" value="ECO:0007669"/>
    <property type="project" value="InterPro"/>
</dbReference>
<dbReference type="AlphaFoldDB" id="A0A1T5MNC9"/>
<comment type="similarity">
    <text evidence="2">Belongs to the glycosyl hydrolase 42 family.</text>
</comment>
<reference evidence="10 11" key="1">
    <citation type="submission" date="2017-02" db="EMBL/GenBank/DDBJ databases">
        <authorList>
            <person name="Peterson S.W."/>
        </authorList>
    </citation>
    <scope>NUCLEOTIDE SEQUENCE [LARGE SCALE GENOMIC DNA]</scope>
    <source>
        <strain evidence="10 11">M1</strain>
    </source>
</reference>
<accession>A0A1T5MNC9</accession>
<gene>
    <name evidence="10" type="ORF">SAMN02194393_05056</name>
</gene>
<dbReference type="EMBL" id="FUZT01000020">
    <property type="protein sequence ID" value="SKC89692.1"/>
    <property type="molecule type" value="Genomic_DNA"/>
</dbReference>
<dbReference type="InterPro" id="IPR013738">
    <property type="entry name" value="Beta_galactosidase_Trimer"/>
</dbReference>
<dbReference type="Proteomes" id="UP000190285">
    <property type="component" value="Unassembled WGS sequence"/>
</dbReference>
<dbReference type="Pfam" id="PF08532">
    <property type="entry name" value="Glyco_hydro_42M"/>
    <property type="match status" value="1"/>
</dbReference>